<dbReference type="EMBL" id="JAGFNK010000169">
    <property type="protein sequence ID" value="KAI9462186.1"/>
    <property type="molecule type" value="Genomic_DNA"/>
</dbReference>
<gene>
    <name evidence="1" type="ORF">F5148DRAFT_1213857</name>
</gene>
<evidence type="ECO:0000313" key="1">
    <source>
        <dbReference type="EMBL" id="KAI9462186.1"/>
    </source>
</evidence>
<accession>A0ACC0U442</accession>
<name>A0ACC0U442_9AGAM</name>
<dbReference type="Proteomes" id="UP001207468">
    <property type="component" value="Unassembled WGS sequence"/>
</dbReference>
<comment type="caution">
    <text evidence="1">The sequence shown here is derived from an EMBL/GenBank/DDBJ whole genome shotgun (WGS) entry which is preliminary data.</text>
</comment>
<protein>
    <submittedName>
        <fullName evidence="1">Uncharacterized protein</fullName>
    </submittedName>
</protein>
<reference evidence="1" key="1">
    <citation type="submission" date="2021-03" db="EMBL/GenBank/DDBJ databases">
        <title>Evolutionary priming and transition to the ectomycorrhizal habit in an iconic lineage of mushroom-forming fungi: is preadaptation a requirement?</title>
        <authorList>
            <consortium name="DOE Joint Genome Institute"/>
            <person name="Looney B.P."/>
            <person name="Miyauchi S."/>
            <person name="Morin E."/>
            <person name="Drula E."/>
            <person name="Courty P.E."/>
            <person name="Chicoki N."/>
            <person name="Fauchery L."/>
            <person name="Kohler A."/>
            <person name="Kuo A."/>
            <person name="LaButti K."/>
            <person name="Pangilinan J."/>
            <person name="Lipzen A."/>
            <person name="Riley R."/>
            <person name="Andreopoulos W."/>
            <person name="He G."/>
            <person name="Johnson J."/>
            <person name="Barry K.W."/>
            <person name="Grigoriev I.V."/>
            <person name="Nagy L."/>
            <person name="Hibbett D."/>
            <person name="Henrissat B."/>
            <person name="Matheny P.B."/>
            <person name="Labbe J."/>
            <person name="Martin A.F."/>
        </authorList>
    </citation>
    <scope>NUCLEOTIDE SEQUENCE</scope>
    <source>
        <strain evidence="1">BPL698</strain>
    </source>
</reference>
<proteinExistence type="predicted"/>
<organism evidence="1 2">
    <name type="scientific">Russula earlei</name>
    <dbReference type="NCBI Taxonomy" id="71964"/>
    <lineage>
        <taxon>Eukaryota</taxon>
        <taxon>Fungi</taxon>
        <taxon>Dikarya</taxon>
        <taxon>Basidiomycota</taxon>
        <taxon>Agaricomycotina</taxon>
        <taxon>Agaricomycetes</taxon>
        <taxon>Russulales</taxon>
        <taxon>Russulaceae</taxon>
        <taxon>Russula</taxon>
    </lineage>
</organism>
<keyword evidence="2" id="KW-1185">Reference proteome</keyword>
<sequence length="323" mass="35703">MTNWHDPSVILAESIALMKSVHVIGGLYIWEYVQSLEYEFSLITGKRKFIRTSPIYIGGRLFALLLIISEFVSMDMSHGMSCQLAVNLAFVLAALALLSASTLVSLRAYALWEQNKVVLVFASTLWLANASTYLYIGITKFQATDVDGACVFAHSSLTSVFIMSTFVADFLLLALMFAGVQRWYNLRGTGGVWQLLYKQGLAWVVLFTFSGLPSVVSITLNLNDTMARMFLVPQIISTTICASRMHLGLLNRMTTNIVLVESDTQQPAKGRIQSSAPPHRIHFAEGTYGTAGERFTSIAITPTTPQESDLVLQREKSTSFEAT</sequence>
<feature type="non-terminal residue" evidence="1">
    <location>
        <position position="323"/>
    </location>
</feature>
<evidence type="ECO:0000313" key="2">
    <source>
        <dbReference type="Proteomes" id="UP001207468"/>
    </source>
</evidence>